<dbReference type="SUPFAM" id="SSF55781">
    <property type="entry name" value="GAF domain-like"/>
    <property type="match status" value="5"/>
</dbReference>
<feature type="compositionally biased region" description="Low complexity" evidence="2">
    <location>
        <begin position="69"/>
        <end position="82"/>
    </location>
</feature>
<proteinExistence type="predicted"/>
<name>K3WWF1_GLOUD</name>
<dbReference type="Gene3D" id="3.30.450.40">
    <property type="match status" value="4"/>
</dbReference>
<protein>
    <recommendedName>
        <fullName evidence="3">GAF domain-containing protein</fullName>
    </recommendedName>
</protein>
<reference evidence="5" key="1">
    <citation type="journal article" date="2010" name="Genome Biol.">
        <title>Genome sequence of the necrotrophic plant pathogen Pythium ultimum reveals original pathogenicity mechanisms and effector repertoire.</title>
        <authorList>
            <person name="Levesque C.A."/>
            <person name="Brouwer H."/>
            <person name="Cano L."/>
            <person name="Hamilton J.P."/>
            <person name="Holt C."/>
            <person name="Huitema E."/>
            <person name="Raffaele S."/>
            <person name="Robideau G.P."/>
            <person name="Thines M."/>
            <person name="Win J."/>
            <person name="Zerillo M.M."/>
            <person name="Beakes G.W."/>
            <person name="Boore J.L."/>
            <person name="Busam D."/>
            <person name="Dumas B."/>
            <person name="Ferriera S."/>
            <person name="Fuerstenberg S.I."/>
            <person name="Gachon C.M."/>
            <person name="Gaulin E."/>
            <person name="Govers F."/>
            <person name="Grenville-Briggs L."/>
            <person name="Horner N."/>
            <person name="Hostetler J."/>
            <person name="Jiang R.H."/>
            <person name="Johnson J."/>
            <person name="Krajaejun T."/>
            <person name="Lin H."/>
            <person name="Meijer H.J."/>
            <person name="Moore B."/>
            <person name="Morris P."/>
            <person name="Phuntmart V."/>
            <person name="Puiu D."/>
            <person name="Shetty J."/>
            <person name="Stajich J.E."/>
            <person name="Tripathy S."/>
            <person name="Wawra S."/>
            <person name="van West P."/>
            <person name="Whitty B.R."/>
            <person name="Coutinho P.M."/>
            <person name="Henrissat B."/>
            <person name="Martin F."/>
            <person name="Thomas P.D."/>
            <person name="Tyler B.M."/>
            <person name="De Vries R.P."/>
            <person name="Kamoun S."/>
            <person name="Yandell M."/>
            <person name="Tisserat N."/>
            <person name="Buell C.R."/>
        </authorList>
    </citation>
    <scope>NUCLEOTIDE SEQUENCE</scope>
    <source>
        <strain evidence="5">DAOM:BR144</strain>
    </source>
</reference>
<keyword evidence="1" id="KW-0175">Coiled coil</keyword>
<evidence type="ECO:0000256" key="1">
    <source>
        <dbReference type="SAM" id="Coils"/>
    </source>
</evidence>
<reference evidence="4" key="3">
    <citation type="submission" date="2015-02" db="UniProtKB">
        <authorList>
            <consortium name="EnsemblProtists"/>
        </authorList>
    </citation>
    <scope>IDENTIFICATION</scope>
    <source>
        <strain evidence="4">DAOM BR144</strain>
    </source>
</reference>
<dbReference type="HOGENOM" id="CLU_003709_0_0_1"/>
<evidence type="ECO:0000313" key="4">
    <source>
        <dbReference type="EnsemblProtists" id="PYU1_T009299"/>
    </source>
</evidence>
<dbReference type="STRING" id="431595.K3WWF1"/>
<feature type="compositionally biased region" description="Polar residues" evidence="2">
    <location>
        <begin position="540"/>
        <end position="557"/>
    </location>
</feature>
<reference evidence="5" key="2">
    <citation type="submission" date="2010-04" db="EMBL/GenBank/DDBJ databases">
        <authorList>
            <person name="Buell R."/>
            <person name="Hamilton J."/>
            <person name="Hostetler J."/>
        </authorList>
    </citation>
    <scope>NUCLEOTIDE SEQUENCE [LARGE SCALE GENOMIC DNA]</scope>
    <source>
        <strain evidence="5">DAOM:BR144</strain>
    </source>
</reference>
<feature type="region of interest" description="Disordered" evidence="2">
    <location>
        <begin position="243"/>
        <end position="266"/>
    </location>
</feature>
<dbReference type="eggNOG" id="KOG3689">
    <property type="taxonomic scope" value="Eukaryota"/>
</dbReference>
<feature type="domain" description="GAF" evidence="3">
    <location>
        <begin position="183"/>
        <end position="392"/>
    </location>
</feature>
<dbReference type="PANTHER" id="PTHR43155">
    <property type="entry name" value="CYCLIC DI-GMP PHOSPHODIESTERASE PA4108-RELATED"/>
    <property type="match status" value="1"/>
</dbReference>
<dbReference type="AlphaFoldDB" id="K3WWF1"/>
<dbReference type="PANTHER" id="PTHR43155:SF2">
    <property type="entry name" value="CYCLIC DI-GMP PHOSPHODIESTERASE PA4108"/>
    <property type="match status" value="1"/>
</dbReference>
<dbReference type="Pfam" id="PF01590">
    <property type="entry name" value="GAF"/>
    <property type="match status" value="2"/>
</dbReference>
<organism evidence="4 5">
    <name type="scientific">Globisporangium ultimum (strain ATCC 200006 / CBS 805.95 / DAOM BR144)</name>
    <name type="common">Pythium ultimum</name>
    <dbReference type="NCBI Taxonomy" id="431595"/>
    <lineage>
        <taxon>Eukaryota</taxon>
        <taxon>Sar</taxon>
        <taxon>Stramenopiles</taxon>
        <taxon>Oomycota</taxon>
        <taxon>Peronosporomycetes</taxon>
        <taxon>Pythiales</taxon>
        <taxon>Pythiaceae</taxon>
        <taxon>Globisporangium</taxon>
    </lineage>
</organism>
<feature type="coiled-coil region" evidence="1">
    <location>
        <begin position="1"/>
        <end position="57"/>
    </location>
</feature>
<dbReference type="EMBL" id="GL376632">
    <property type="status" value="NOT_ANNOTATED_CDS"/>
    <property type="molecule type" value="Genomic_DNA"/>
</dbReference>
<dbReference type="InParanoid" id="K3WWF1"/>
<dbReference type="InterPro" id="IPR003018">
    <property type="entry name" value="GAF"/>
</dbReference>
<dbReference type="InterPro" id="IPR029016">
    <property type="entry name" value="GAF-like_dom_sf"/>
</dbReference>
<feature type="region of interest" description="Disordered" evidence="2">
    <location>
        <begin position="536"/>
        <end position="557"/>
    </location>
</feature>
<dbReference type="Proteomes" id="UP000019132">
    <property type="component" value="Unassembled WGS sequence"/>
</dbReference>
<keyword evidence="5" id="KW-1185">Reference proteome</keyword>
<accession>K3WWF1</accession>
<evidence type="ECO:0000313" key="5">
    <source>
        <dbReference type="Proteomes" id="UP000019132"/>
    </source>
</evidence>
<evidence type="ECO:0000256" key="2">
    <source>
        <dbReference type="SAM" id="MobiDB-lite"/>
    </source>
</evidence>
<evidence type="ECO:0000259" key="3">
    <source>
        <dbReference type="SMART" id="SM00065"/>
    </source>
</evidence>
<sequence length="1219" mass="134022">MQQLLEKYAAKLEKTEQEKKEAQIRHGHQLANYSHELSRLERQLNHAHKLAQEKENELRLQKTRHLYHSSGSTPIPGSSSSSANGGTFHNTRGLLADDFWKELVPPSASSSHRRASVTFTSHVGLAFEHLLSHQMVAFHDHSLDASTRDWLREVRVCGGQMLQLHRSFQAMSCTFQQLAESSHLYQLAETLTKESRMLLNAEQALVFVVDTAEQEFWCRVPRSPDAKEMVTVRSKLMPFATAGHTHAQQPAPTGPDTATRPTPAAEAPPMVHLSAGGQPSGLASMVYHTKRPLLLPAGHTTKHPCYSTASDNTDRLISHPSASTLLLPIVHRGHALGVIQLCGKTTVIEALGLSIALEKCDAFTHEDQALLMLLVHFASGLFPKVSYFTEVESNKVNEETLIQLAPEIFTCLRFEELGKIVIQNAKEILDADRCSLFVADNVERTLHNWQSDISGGTVQVYENTKKSGMTIPFGHGIVGLVAETWQVINIPDAYEDPRFNSSWNKKTNYRTKSMLAVPILTNTTKRQPIRRASHFAAAGNESTTKPGTPTPQSQGRQTEQTLLGVVQVINKSGGAPFRTKDEFLLKTITKLIALAIENSQLFQKNQELCSNLGKLIANGDLVEAMISLGTSAEDIIGVECAAIYVYDHLAQEMVTFHRKRRHKIVVKEQMYRHSLFGDAVASKELVIVNAIDEMPNFNAYVDSIAGINAHNLLFAPLVVDDPDAIGVGGGTKLVGLMHLVNTKGRKLKFERHDLFLSIVTSMCCSVIASIMEKQTTLKQKDQTNQLLDTSMSFFKEMSPIGIINAVYNACTSIFSVEKAHLFLWEPDRRHMWTSKLLPHADANTVPPSSSFHGGTASPLRAAAGGGNITSGLSGVASLGSAGGTHSVPTLGSQLRRISVLTDQKLRVPTTEGLLEQVLVKGTVVLVKHWVEGVESTQEKTKPETKDERRGLGASSFRKYTLRITASDEKIGFTKHAVVACPVWGNCGLEIVGILVLLFPKGKAPSFSELTNLPILCRQISGALNVCSDLSAISARSKKLQSMLELSMKKPEIAMSLTLSARGQLVTFSQPLNVATPGFDAVTLASDSIDIGIRSLPMDENGNRWGFQLSAAGIHEMHAEHFLKWIGKDLTASQVFDKLRANLQSAYVRKEAITGEIDRKSTEVREQFADPHTDLVNVEQIFQTLAPQIIAVAHFQYEIIPILDPITQSIVSIHVILTAM</sequence>
<dbReference type="EnsemblProtists" id="PYU1_T009299">
    <property type="protein sequence ID" value="PYU1_T009299"/>
    <property type="gene ID" value="PYU1_G009281"/>
</dbReference>
<dbReference type="OMA" id="QLANYSH"/>
<dbReference type="SMART" id="SM00065">
    <property type="entry name" value="GAF"/>
    <property type="match status" value="2"/>
</dbReference>
<feature type="domain" description="GAF" evidence="3">
    <location>
        <begin position="413"/>
        <end position="606"/>
    </location>
</feature>
<dbReference type="VEuPathDB" id="FungiDB:PYU1_G009281"/>
<feature type="compositionally biased region" description="Low complexity" evidence="2">
    <location>
        <begin position="250"/>
        <end position="266"/>
    </location>
</feature>
<feature type="region of interest" description="Disordered" evidence="2">
    <location>
        <begin position="67"/>
        <end position="87"/>
    </location>
</feature>